<keyword evidence="1" id="KW-0812">Transmembrane</keyword>
<dbReference type="RefSeq" id="WP_162443515.1">
    <property type="nucleotide sequence ID" value="NZ_CP048222.1"/>
</dbReference>
<evidence type="ECO:0000256" key="1">
    <source>
        <dbReference type="SAM" id="Phobius"/>
    </source>
</evidence>
<dbReference type="Gene3D" id="2.160.20.10">
    <property type="entry name" value="Single-stranded right-handed beta-helix, Pectin lyase-like"/>
    <property type="match status" value="1"/>
</dbReference>
<dbReference type="KEGG" id="rhoz:GXP67_13040"/>
<feature type="transmembrane region" description="Helical" evidence="1">
    <location>
        <begin position="57"/>
        <end position="75"/>
    </location>
</feature>
<keyword evidence="3" id="KW-1185">Reference proteome</keyword>
<name>A0A6C0GHH3_9BACT</name>
<keyword evidence="1" id="KW-1133">Transmembrane helix</keyword>
<evidence type="ECO:0008006" key="4">
    <source>
        <dbReference type="Google" id="ProtNLM"/>
    </source>
</evidence>
<dbReference type="InterPro" id="IPR012334">
    <property type="entry name" value="Pectin_lyas_fold"/>
</dbReference>
<protein>
    <recommendedName>
        <fullName evidence="4">Right-handed parallel beta-helix repeat-containing protein</fullName>
    </recommendedName>
</protein>
<dbReference type="Proteomes" id="UP000480178">
    <property type="component" value="Chromosome"/>
</dbReference>
<dbReference type="SUPFAM" id="SSF51126">
    <property type="entry name" value="Pectin lyase-like"/>
    <property type="match status" value="1"/>
</dbReference>
<dbReference type="InterPro" id="IPR011050">
    <property type="entry name" value="Pectin_lyase_fold/virulence"/>
</dbReference>
<dbReference type="EMBL" id="CP048222">
    <property type="protein sequence ID" value="QHT67486.1"/>
    <property type="molecule type" value="Genomic_DNA"/>
</dbReference>
<dbReference type="AlphaFoldDB" id="A0A6C0GHH3"/>
<evidence type="ECO:0000313" key="2">
    <source>
        <dbReference type="EMBL" id="QHT67486.1"/>
    </source>
</evidence>
<keyword evidence="1" id="KW-0472">Membrane</keyword>
<organism evidence="2 3">
    <name type="scientific">Rhodocytophaga rosea</name>
    <dbReference type="NCBI Taxonomy" id="2704465"/>
    <lineage>
        <taxon>Bacteria</taxon>
        <taxon>Pseudomonadati</taxon>
        <taxon>Bacteroidota</taxon>
        <taxon>Cytophagia</taxon>
        <taxon>Cytophagales</taxon>
        <taxon>Rhodocytophagaceae</taxon>
        <taxon>Rhodocytophaga</taxon>
    </lineage>
</organism>
<reference evidence="2 3" key="1">
    <citation type="submission" date="2020-01" db="EMBL/GenBank/DDBJ databases">
        <authorList>
            <person name="Kim M.K."/>
        </authorList>
    </citation>
    <scope>NUCLEOTIDE SEQUENCE [LARGE SCALE GENOMIC DNA]</scope>
    <source>
        <strain evidence="2 3">172606-1</strain>
    </source>
</reference>
<accession>A0A6C0GHH3</accession>
<evidence type="ECO:0000313" key="3">
    <source>
        <dbReference type="Proteomes" id="UP000480178"/>
    </source>
</evidence>
<sequence>MADWVCNGQEESVYQGVIAVILWLLAMIYISSNSPFFFSVITKINDIQDKNSLQNNYRNGVLLLVFLFSSVAAWAEDGVRAGPLVVEPPTLINLGFHWKIEGDDNRNATVQVAYRIAGTRDWKEALPLLRMGGERVIRETEYLDYTVPPMFAGSILDLSPDTEYECRLTMSDPDGVQGESVQLVKVKTRSEPKAAEGRRTLHVYPPDWKGEKQIPSFMGLKAAYYGSGLGDWSVVGERKVQPGDVIVVHAGLYKADRMNYVDPHGIPFDGTYVLTAKGTPDKPIVIRSAGDGEVIFDGAGAHRLFDVTATEHHIFEGITIRNTDVAFSAGLKEVLGASHLTIRSCRMEEVGIGVITEYAGSKNFYIADNIILGRDDRNRLLGWASPGVYGANQLKSYIGIKVYGSGHVICHNAVAFFHDAITVSTYGTPETQEELKAVSIDIYNNDIHLMADDFIEADGGVHNIRVMRNRGVNAGQCGLSAQPIFGGPAYFIRNVLYHIPTGCALKFMSKPAGLIVYHNTFISENTNPQTFSNAHFRNNLFLGTDAPKRPIVVFPNATAYSTSDYNGYRPNRSSEEQYKWVSPEKSQLRDYALTSKDAKSFTSLSTLAQRSGLESHGVELDYTIFENLVAPDAKKPHGIYYATDINFRLKPKSKAIDAGVKLPTVNDSFKGKAPDLGAIEAGDPMPVYGPRNNVSQPFYR</sequence>
<proteinExistence type="predicted"/>
<gene>
    <name evidence="2" type="ORF">GXP67_13040</name>
</gene>
<feature type="transmembrane region" description="Helical" evidence="1">
    <location>
        <begin position="12"/>
        <end position="30"/>
    </location>
</feature>